<dbReference type="EMBL" id="HBUE01311168">
    <property type="protein sequence ID" value="CAG6583383.1"/>
    <property type="molecule type" value="Transcribed_RNA"/>
</dbReference>
<protein>
    <submittedName>
        <fullName evidence="2">(northern house mosquito) hypothetical protein</fullName>
    </submittedName>
</protein>
<name>A0A8D8HAS9_CULPI</name>
<feature type="region of interest" description="Disordered" evidence="1">
    <location>
        <begin position="1"/>
        <end position="53"/>
    </location>
</feature>
<dbReference type="EMBL" id="HBUE01311167">
    <property type="protein sequence ID" value="CAG6583381.1"/>
    <property type="molecule type" value="Transcribed_RNA"/>
</dbReference>
<feature type="compositionally biased region" description="Basic and acidic residues" evidence="1">
    <location>
        <begin position="33"/>
        <end position="42"/>
    </location>
</feature>
<accession>A0A8D8HAS9</accession>
<dbReference type="EMBL" id="HBUE01204909">
    <property type="protein sequence ID" value="CAG6531521.1"/>
    <property type="molecule type" value="Transcribed_RNA"/>
</dbReference>
<dbReference type="EMBL" id="HBUE01311165">
    <property type="protein sequence ID" value="CAG6583377.1"/>
    <property type="molecule type" value="Transcribed_RNA"/>
</dbReference>
<dbReference type="EMBL" id="HBUE01204912">
    <property type="protein sequence ID" value="CAG6531527.1"/>
    <property type="molecule type" value="Transcribed_RNA"/>
</dbReference>
<dbReference type="EMBL" id="HBUE01204911">
    <property type="protein sequence ID" value="CAG6531525.1"/>
    <property type="molecule type" value="Transcribed_RNA"/>
</dbReference>
<proteinExistence type="predicted"/>
<evidence type="ECO:0000313" key="2">
    <source>
        <dbReference type="EMBL" id="CAG6531525.1"/>
    </source>
</evidence>
<sequence>MLRRKRLLVPQPEGQTQPPDCGQVDSVQQPGIRVRDRHEGAHDSVAGQPPEDPPVLWLLSNERFLEYDHGVCRVGKFGGVFAPPQAAGRLPHPARRDGQVS</sequence>
<reference evidence="2" key="1">
    <citation type="submission" date="2021-05" db="EMBL/GenBank/DDBJ databases">
        <authorList>
            <person name="Alioto T."/>
            <person name="Alioto T."/>
            <person name="Gomez Garrido J."/>
        </authorList>
    </citation>
    <scope>NUCLEOTIDE SEQUENCE</scope>
</reference>
<evidence type="ECO:0000256" key="1">
    <source>
        <dbReference type="SAM" id="MobiDB-lite"/>
    </source>
</evidence>
<dbReference type="AlphaFoldDB" id="A0A8D8HAS9"/>
<organism evidence="2">
    <name type="scientific">Culex pipiens</name>
    <name type="common">House mosquito</name>
    <dbReference type="NCBI Taxonomy" id="7175"/>
    <lineage>
        <taxon>Eukaryota</taxon>
        <taxon>Metazoa</taxon>
        <taxon>Ecdysozoa</taxon>
        <taxon>Arthropoda</taxon>
        <taxon>Hexapoda</taxon>
        <taxon>Insecta</taxon>
        <taxon>Pterygota</taxon>
        <taxon>Neoptera</taxon>
        <taxon>Endopterygota</taxon>
        <taxon>Diptera</taxon>
        <taxon>Nematocera</taxon>
        <taxon>Culicoidea</taxon>
        <taxon>Culicidae</taxon>
        <taxon>Culicinae</taxon>
        <taxon>Culicini</taxon>
        <taxon>Culex</taxon>
        <taxon>Culex</taxon>
    </lineage>
</organism>